<gene>
    <name evidence="1" type="ORF">Golob_017728</name>
</gene>
<comment type="caution">
    <text evidence="1">The sequence shown here is derived from an EMBL/GenBank/DDBJ whole genome shotgun (WGS) entry which is preliminary data.</text>
</comment>
<organism evidence="1 2">
    <name type="scientific">Gossypium lobatum</name>
    <dbReference type="NCBI Taxonomy" id="34289"/>
    <lineage>
        <taxon>Eukaryota</taxon>
        <taxon>Viridiplantae</taxon>
        <taxon>Streptophyta</taxon>
        <taxon>Embryophyta</taxon>
        <taxon>Tracheophyta</taxon>
        <taxon>Spermatophyta</taxon>
        <taxon>Magnoliopsida</taxon>
        <taxon>eudicotyledons</taxon>
        <taxon>Gunneridae</taxon>
        <taxon>Pentapetalae</taxon>
        <taxon>rosids</taxon>
        <taxon>malvids</taxon>
        <taxon>Malvales</taxon>
        <taxon>Malvaceae</taxon>
        <taxon>Malvoideae</taxon>
        <taxon>Gossypium</taxon>
    </lineage>
</organism>
<proteinExistence type="predicted"/>
<evidence type="ECO:0000313" key="1">
    <source>
        <dbReference type="EMBL" id="MBA0560852.1"/>
    </source>
</evidence>
<reference evidence="1 2" key="1">
    <citation type="journal article" date="2019" name="Genome Biol. Evol.">
        <title>Insights into the evolution of the New World diploid cottons (Gossypium, subgenus Houzingenia) based on genome sequencing.</title>
        <authorList>
            <person name="Grover C.E."/>
            <person name="Arick M.A. 2nd"/>
            <person name="Thrash A."/>
            <person name="Conover J.L."/>
            <person name="Sanders W.S."/>
            <person name="Peterson D.G."/>
            <person name="Frelichowski J.E."/>
            <person name="Scheffler J.A."/>
            <person name="Scheffler B.E."/>
            <person name="Wendel J.F."/>
        </authorList>
    </citation>
    <scope>NUCLEOTIDE SEQUENCE [LARGE SCALE GENOMIC DNA]</scope>
    <source>
        <strain evidence="1">157</strain>
        <tissue evidence="1">Leaf</tissue>
    </source>
</reference>
<sequence>METCGSSKKNIRSKDMLSTLEGRVTNLEESMDGVKETLKVVEGCTDELDPMRMQLRDNMVIRPRKKIEKNDTLKVMVVALKEKTKAMMARIDELEEELTMYRVAIGKGMLASVPKKPRIDVPKLKEFQGM</sequence>
<keyword evidence="2" id="KW-1185">Reference proteome</keyword>
<dbReference type="EMBL" id="JABEZX010000007">
    <property type="protein sequence ID" value="MBA0560852.1"/>
    <property type="molecule type" value="Genomic_DNA"/>
</dbReference>
<protein>
    <submittedName>
        <fullName evidence="1">Uncharacterized protein</fullName>
    </submittedName>
</protein>
<dbReference type="Proteomes" id="UP000593572">
    <property type="component" value="Unassembled WGS sequence"/>
</dbReference>
<name>A0A7J8M8J1_9ROSI</name>
<dbReference type="AlphaFoldDB" id="A0A7J8M8J1"/>
<evidence type="ECO:0000313" key="2">
    <source>
        <dbReference type="Proteomes" id="UP000593572"/>
    </source>
</evidence>
<accession>A0A7J8M8J1</accession>